<dbReference type="PROSITE" id="PS51819">
    <property type="entry name" value="VOC"/>
    <property type="match status" value="1"/>
</dbReference>
<reference evidence="2 3" key="1">
    <citation type="submission" date="2020-08" db="EMBL/GenBank/DDBJ databases">
        <title>Whole genome shotgun sequence of Actinocatenispora thailandica NBRC 105041.</title>
        <authorList>
            <person name="Komaki H."/>
            <person name="Tamura T."/>
        </authorList>
    </citation>
    <scope>NUCLEOTIDE SEQUENCE [LARGE SCALE GENOMIC DNA]</scope>
    <source>
        <strain evidence="2 3">NBRC 105041</strain>
    </source>
</reference>
<dbReference type="InterPro" id="IPR004360">
    <property type="entry name" value="Glyas_Fos-R_dOase_dom"/>
</dbReference>
<name>A0A7R7DKI9_9ACTN</name>
<keyword evidence="3" id="KW-1185">Reference proteome</keyword>
<dbReference type="Pfam" id="PF00903">
    <property type="entry name" value="Glyoxalase"/>
    <property type="match status" value="1"/>
</dbReference>
<proteinExistence type="predicted"/>
<protein>
    <submittedName>
        <fullName evidence="2">Glyoxalase</fullName>
    </submittedName>
</protein>
<dbReference type="InterPro" id="IPR037523">
    <property type="entry name" value="VOC_core"/>
</dbReference>
<dbReference type="RefSeq" id="WP_203960040.1">
    <property type="nucleotide sequence ID" value="NZ_AP023355.1"/>
</dbReference>
<dbReference type="AlphaFoldDB" id="A0A7R7DKI9"/>
<dbReference type="KEGG" id="atl:Athai_05950"/>
<evidence type="ECO:0000313" key="3">
    <source>
        <dbReference type="Proteomes" id="UP000611640"/>
    </source>
</evidence>
<sequence>MATVVQVNLVVADLERSRAFYERLGIAFRPRNRHGDGPAEAWVSTDTGVTIVLHSTGFAAWWDETAPQPSAGGPQLDLELDSADCLDATVAALAAAGAPTVKPPTDMPWGQHFAIVLDPDGHRVGLKAPRRDG</sequence>
<evidence type="ECO:0000313" key="2">
    <source>
        <dbReference type="EMBL" id="BCJ33092.1"/>
    </source>
</evidence>
<dbReference type="PANTHER" id="PTHR36503">
    <property type="entry name" value="BLR2520 PROTEIN"/>
    <property type="match status" value="1"/>
</dbReference>
<evidence type="ECO:0000259" key="1">
    <source>
        <dbReference type="PROSITE" id="PS51819"/>
    </source>
</evidence>
<dbReference type="InterPro" id="IPR029068">
    <property type="entry name" value="Glyas_Bleomycin-R_OHBP_Dase"/>
</dbReference>
<accession>A0A7R7DKI9</accession>
<gene>
    <name evidence="2" type="ORF">Athai_05950</name>
</gene>
<dbReference type="SUPFAM" id="SSF54593">
    <property type="entry name" value="Glyoxalase/Bleomycin resistance protein/Dihydroxybiphenyl dioxygenase"/>
    <property type="match status" value="1"/>
</dbReference>
<dbReference type="Proteomes" id="UP000611640">
    <property type="component" value="Chromosome"/>
</dbReference>
<organism evidence="2 3">
    <name type="scientific">Actinocatenispora thailandica</name>
    <dbReference type="NCBI Taxonomy" id="227318"/>
    <lineage>
        <taxon>Bacteria</taxon>
        <taxon>Bacillati</taxon>
        <taxon>Actinomycetota</taxon>
        <taxon>Actinomycetes</taxon>
        <taxon>Micromonosporales</taxon>
        <taxon>Micromonosporaceae</taxon>
        <taxon>Actinocatenispora</taxon>
    </lineage>
</organism>
<feature type="domain" description="VOC" evidence="1">
    <location>
        <begin position="3"/>
        <end position="129"/>
    </location>
</feature>
<dbReference type="EMBL" id="AP023355">
    <property type="protein sequence ID" value="BCJ33092.1"/>
    <property type="molecule type" value="Genomic_DNA"/>
</dbReference>
<dbReference type="PANTHER" id="PTHR36503:SF1">
    <property type="entry name" value="BLR2520 PROTEIN"/>
    <property type="match status" value="1"/>
</dbReference>
<dbReference type="Gene3D" id="3.10.180.10">
    <property type="entry name" value="2,3-Dihydroxybiphenyl 1,2-Dioxygenase, domain 1"/>
    <property type="match status" value="1"/>
</dbReference>